<evidence type="ECO:0000256" key="1">
    <source>
        <dbReference type="SAM" id="Phobius"/>
    </source>
</evidence>
<gene>
    <name evidence="2" type="ORF">DAERI_090131</name>
</gene>
<evidence type="ECO:0000313" key="2">
    <source>
        <dbReference type="EMBL" id="GBF06545.1"/>
    </source>
</evidence>
<dbReference type="InterPro" id="IPR012427">
    <property type="entry name" value="DUF1622"/>
</dbReference>
<keyword evidence="3" id="KW-1185">Reference proteome</keyword>
<accession>A0A2I9DZR0</accession>
<evidence type="ECO:0000313" key="3">
    <source>
        <dbReference type="Proteomes" id="UP000236569"/>
    </source>
</evidence>
<feature type="transmembrane region" description="Helical" evidence="1">
    <location>
        <begin position="42"/>
        <end position="60"/>
    </location>
</feature>
<keyword evidence="1" id="KW-0812">Transmembrane</keyword>
<dbReference type="Pfam" id="PF07784">
    <property type="entry name" value="DUF1622"/>
    <property type="match status" value="1"/>
</dbReference>
<dbReference type="EMBL" id="BFAG01000009">
    <property type="protein sequence ID" value="GBF06545.1"/>
    <property type="molecule type" value="Genomic_DNA"/>
</dbReference>
<dbReference type="Proteomes" id="UP000236569">
    <property type="component" value="Unassembled WGS sequence"/>
</dbReference>
<keyword evidence="1" id="KW-1133">Transmembrane helix</keyword>
<reference evidence="3" key="1">
    <citation type="submission" date="2018-01" db="EMBL/GenBank/DDBJ databases">
        <title>Draft Genome Sequence of the Radioresistant Bacterium Deinococcus aerius TR0125, Isolated from the Higher Atmosphere above Japan.</title>
        <authorList>
            <person name="Satoh K."/>
            <person name="Arai H."/>
            <person name="Sanzen T."/>
            <person name="Kawaguchi Y."/>
            <person name="Hayashi H."/>
            <person name="Yokobori S."/>
            <person name="Yamagishi A."/>
            <person name="Oono Y."/>
            <person name="Narumi I."/>
        </authorList>
    </citation>
    <scope>NUCLEOTIDE SEQUENCE [LARGE SCALE GENOMIC DNA]</scope>
    <source>
        <strain evidence="3">TR0125</strain>
    </source>
</reference>
<proteinExistence type="predicted"/>
<organism evidence="2 3">
    <name type="scientific">Deinococcus aerius</name>
    <dbReference type="NCBI Taxonomy" id="200253"/>
    <lineage>
        <taxon>Bacteria</taxon>
        <taxon>Thermotogati</taxon>
        <taxon>Deinococcota</taxon>
        <taxon>Deinococci</taxon>
        <taxon>Deinococcales</taxon>
        <taxon>Deinococcaceae</taxon>
        <taxon>Deinococcus</taxon>
    </lineage>
</organism>
<sequence length="100" mass="11096">MAVLPALRLFVELASNLILFGYVGAALLALLRGRDLLRARLLVADGILFALNLKVVATLLRTVELTTWTQIGLFAAVFLLRTGLKRVVTWERQELRQGHG</sequence>
<feature type="transmembrane region" description="Helical" evidence="1">
    <location>
        <begin position="66"/>
        <end position="84"/>
    </location>
</feature>
<evidence type="ECO:0008006" key="4">
    <source>
        <dbReference type="Google" id="ProtNLM"/>
    </source>
</evidence>
<feature type="transmembrane region" description="Helical" evidence="1">
    <location>
        <begin position="6"/>
        <end position="30"/>
    </location>
</feature>
<comment type="caution">
    <text evidence="2">The sequence shown here is derived from an EMBL/GenBank/DDBJ whole genome shotgun (WGS) entry which is preliminary data.</text>
</comment>
<dbReference type="AlphaFoldDB" id="A0A2I9DZR0"/>
<protein>
    <recommendedName>
        <fullName evidence="4">DUF1622 domain-containing protein</fullName>
    </recommendedName>
</protein>
<name>A0A2I9DZR0_9DEIO</name>
<dbReference type="RefSeq" id="WP_235610382.1">
    <property type="nucleotide sequence ID" value="NZ_BFAG01000009.1"/>
</dbReference>
<keyword evidence="1" id="KW-0472">Membrane</keyword>